<dbReference type="Proteomes" id="UP001432322">
    <property type="component" value="Unassembled WGS sequence"/>
</dbReference>
<accession>A0AAV5UWK9</accession>
<evidence type="ECO:0000313" key="1">
    <source>
        <dbReference type="EMBL" id="GMT11647.1"/>
    </source>
</evidence>
<comment type="caution">
    <text evidence="1">The sequence shown here is derived from an EMBL/GenBank/DDBJ whole genome shotgun (WGS) entry which is preliminary data.</text>
</comment>
<organism evidence="1 2">
    <name type="scientific">Pristionchus fissidentatus</name>
    <dbReference type="NCBI Taxonomy" id="1538716"/>
    <lineage>
        <taxon>Eukaryota</taxon>
        <taxon>Metazoa</taxon>
        <taxon>Ecdysozoa</taxon>
        <taxon>Nematoda</taxon>
        <taxon>Chromadorea</taxon>
        <taxon>Rhabditida</taxon>
        <taxon>Rhabditina</taxon>
        <taxon>Diplogasteromorpha</taxon>
        <taxon>Diplogasteroidea</taxon>
        <taxon>Neodiplogasteridae</taxon>
        <taxon>Pristionchus</taxon>
    </lineage>
</organism>
<evidence type="ECO:0000313" key="2">
    <source>
        <dbReference type="Proteomes" id="UP001432322"/>
    </source>
</evidence>
<dbReference type="EMBL" id="BTSY01000001">
    <property type="protein sequence ID" value="GMT11647.1"/>
    <property type="molecule type" value="Genomic_DNA"/>
</dbReference>
<name>A0AAV5UWK9_9BILA</name>
<protein>
    <submittedName>
        <fullName evidence="1">Uncharacterized protein</fullName>
    </submittedName>
</protein>
<proteinExistence type="predicted"/>
<feature type="non-terminal residue" evidence="1">
    <location>
        <position position="106"/>
    </location>
</feature>
<keyword evidence="2" id="KW-1185">Reference proteome</keyword>
<sequence length="106" mass="11878">MDYDYNAGRLLWLTGSRLWTAVQRCFVPDGCAFINLPTTPRTGDCFITLVMAMSCPEHSVHLFQSRPGRSCEQITIGIMASPWKRVTIDYEGFPSHLVLTAVEALP</sequence>
<dbReference type="AlphaFoldDB" id="A0AAV5UWK9"/>
<gene>
    <name evidence="1" type="ORF">PFISCL1PPCAC_2944</name>
</gene>
<reference evidence="1" key="1">
    <citation type="submission" date="2023-10" db="EMBL/GenBank/DDBJ databases">
        <title>Genome assembly of Pristionchus species.</title>
        <authorList>
            <person name="Yoshida K."/>
            <person name="Sommer R.J."/>
        </authorList>
    </citation>
    <scope>NUCLEOTIDE SEQUENCE</scope>
    <source>
        <strain evidence="1">RS5133</strain>
    </source>
</reference>